<gene>
    <name evidence="1" type="ORF">MAG551_02312</name>
</gene>
<comment type="caution">
    <text evidence="1">The sequence shown here is derived from an EMBL/GenBank/DDBJ whole genome shotgun (WGS) entry which is preliminary data.</text>
</comment>
<reference evidence="1" key="1">
    <citation type="journal article" date="2021" name="ISME J.">
        <title>Fine-scale metabolic discontinuity in a stratified prokaryote microbiome of a Red Sea deep halocline.</title>
        <authorList>
            <person name="Michoud G."/>
            <person name="Ngugi D.K."/>
            <person name="Barozzi A."/>
            <person name="Merlino G."/>
            <person name="Calleja M.L."/>
            <person name="Delgado-Huertas A."/>
            <person name="Moran X.A.G."/>
            <person name="Daffonchio D."/>
        </authorList>
    </citation>
    <scope>NUCLEOTIDE SEQUENCE</scope>
    <source>
        <strain evidence="1">SuakinDeep_MAG55_1</strain>
    </source>
</reference>
<evidence type="ECO:0000313" key="1">
    <source>
        <dbReference type="EMBL" id="MBS1259245.1"/>
    </source>
</evidence>
<sequence length="50" mass="5715">MDFSEGKNGLHKENKFYSLSKSDNETVRKALTILQTVFKSIKPLSKDKVL</sequence>
<dbReference type="AlphaFoldDB" id="A0A942A286"/>
<dbReference type="Proteomes" id="UP000722750">
    <property type="component" value="Unassembled WGS sequence"/>
</dbReference>
<evidence type="ECO:0000313" key="2">
    <source>
        <dbReference type="Proteomes" id="UP000722750"/>
    </source>
</evidence>
<organism evidence="1 2">
    <name type="scientific">Candidatus Scalindua arabica</name>
    <dbReference type="NCBI Taxonomy" id="1127984"/>
    <lineage>
        <taxon>Bacteria</taxon>
        <taxon>Pseudomonadati</taxon>
        <taxon>Planctomycetota</taxon>
        <taxon>Candidatus Brocadiia</taxon>
        <taxon>Candidatus Brocadiales</taxon>
        <taxon>Candidatus Scalinduaceae</taxon>
        <taxon>Candidatus Scalindua</taxon>
    </lineage>
</organism>
<name>A0A942A286_9BACT</name>
<dbReference type="EMBL" id="JAANXD010000087">
    <property type="protein sequence ID" value="MBS1259245.1"/>
    <property type="molecule type" value="Genomic_DNA"/>
</dbReference>
<protein>
    <submittedName>
        <fullName evidence="1">Uncharacterized protein</fullName>
    </submittedName>
</protein>
<accession>A0A942A286</accession>
<proteinExistence type="predicted"/>